<dbReference type="RefSeq" id="WP_290364894.1">
    <property type="nucleotide sequence ID" value="NZ_JAUFQU010000010.1"/>
</dbReference>
<dbReference type="Proteomes" id="UP001242368">
    <property type="component" value="Unassembled WGS sequence"/>
</dbReference>
<evidence type="ECO:0000313" key="2">
    <source>
        <dbReference type="Proteomes" id="UP001242368"/>
    </source>
</evidence>
<accession>A0ABT8D0N7</accession>
<evidence type="ECO:0000313" key="1">
    <source>
        <dbReference type="EMBL" id="MDN3709000.1"/>
    </source>
</evidence>
<sequence length="55" mass="6101">MIFGTSTGGILALALSLGIPAEEIKKLYFENAYSIFGKGKICFFLCLVQRTKERL</sequence>
<keyword evidence="2" id="KW-1185">Reference proteome</keyword>
<dbReference type="EMBL" id="JAUFQU010000010">
    <property type="protein sequence ID" value="MDN3709000.1"/>
    <property type="molecule type" value="Genomic_DNA"/>
</dbReference>
<proteinExistence type="predicted"/>
<gene>
    <name evidence="1" type="ORF">QW060_18150</name>
</gene>
<dbReference type="SUPFAM" id="SSF52151">
    <property type="entry name" value="FabD/lysophospholipase-like"/>
    <property type="match status" value="1"/>
</dbReference>
<dbReference type="Gene3D" id="3.40.1090.10">
    <property type="entry name" value="Cytosolic phospholipase A2 catalytic domain"/>
    <property type="match status" value="1"/>
</dbReference>
<comment type="caution">
    <text evidence="1">The sequence shown here is derived from an EMBL/GenBank/DDBJ whole genome shotgun (WGS) entry which is preliminary data.</text>
</comment>
<protein>
    <recommendedName>
        <fullName evidence="3">PNPLA domain-containing protein</fullName>
    </recommendedName>
</protein>
<dbReference type="InterPro" id="IPR016035">
    <property type="entry name" value="Acyl_Trfase/lysoPLipase"/>
</dbReference>
<evidence type="ECO:0008006" key="3">
    <source>
        <dbReference type="Google" id="ProtNLM"/>
    </source>
</evidence>
<name>A0ABT8D0N7_9FLAO</name>
<organism evidence="1 2">
    <name type="scientific">Paenimyroides ceti</name>
    <dbReference type="NCBI Taxonomy" id="395087"/>
    <lineage>
        <taxon>Bacteria</taxon>
        <taxon>Pseudomonadati</taxon>
        <taxon>Bacteroidota</taxon>
        <taxon>Flavobacteriia</taxon>
        <taxon>Flavobacteriales</taxon>
        <taxon>Flavobacteriaceae</taxon>
        <taxon>Paenimyroides</taxon>
    </lineage>
</organism>
<reference evidence="2" key="1">
    <citation type="journal article" date="2019" name="Int. J. Syst. Evol. Microbiol.">
        <title>The Global Catalogue of Microorganisms (GCM) 10K type strain sequencing project: providing services to taxonomists for standard genome sequencing and annotation.</title>
        <authorList>
            <consortium name="The Broad Institute Genomics Platform"/>
            <consortium name="The Broad Institute Genome Sequencing Center for Infectious Disease"/>
            <person name="Wu L."/>
            <person name="Ma J."/>
        </authorList>
    </citation>
    <scope>NUCLEOTIDE SEQUENCE [LARGE SCALE GENOMIC DNA]</scope>
    <source>
        <strain evidence="2">CECT 7184</strain>
    </source>
</reference>